<dbReference type="PANTHER" id="PTHR16195">
    <property type="entry name" value="ZINC FINGER CCHC DOMAIN CONTAINING PROTEIN"/>
    <property type="match status" value="1"/>
</dbReference>
<dbReference type="AlphaFoldDB" id="A0A0A9XWH4"/>
<feature type="compositionally biased region" description="Polar residues" evidence="2">
    <location>
        <begin position="266"/>
        <end position="280"/>
    </location>
</feature>
<dbReference type="EMBL" id="GBHO01019330">
    <property type="protein sequence ID" value="JAG24274.1"/>
    <property type="molecule type" value="Transcribed_RNA"/>
</dbReference>
<evidence type="ECO:0000313" key="4">
    <source>
        <dbReference type="EMBL" id="JAG24274.1"/>
    </source>
</evidence>
<dbReference type="GO" id="GO:0008270">
    <property type="term" value="F:zinc ion binding"/>
    <property type="evidence" value="ECO:0007669"/>
    <property type="project" value="UniProtKB-KW"/>
</dbReference>
<feature type="domain" description="CCHC-type" evidence="3">
    <location>
        <begin position="708"/>
        <end position="723"/>
    </location>
</feature>
<protein>
    <submittedName>
        <fullName evidence="4">Zinc finger CCHC domain-containing protein 2</fullName>
    </submittedName>
</protein>
<feature type="compositionally biased region" description="Gly residues" evidence="2">
    <location>
        <begin position="256"/>
        <end position="265"/>
    </location>
</feature>
<accession>A0A0A9XWH4</accession>
<dbReference type="InterPro" id="IPR001878">
    <property type="entry name" value="Znf_CCHC"/>
</dbReference>
<feature type="compositionally biased region" description="Gly residues" evidence="2">
    <location>
        <begin position="600"/>
        <end position="612"/>
    </location>
</feature>
<keyword evidence="1" id="KW-0863">Zinc-finger</keyword>
<feature type="compositionally biased region" description="Basic and acidic residues" evidence="2">
    <location>
        <begin position="539"/>
        <end position="548"/>
    </location>
</feature>
<dbReference type="InterPro" id="IPR058599">
    <property type="entry name" value="PHAT_Smg/ZCCHC2-like"/>
</dbReference>
<dbReference type="Pfam" id="PF25479">
    <property type="entry name" value="Vts1"/>
    <property type="match status" value="1"/>
</dbReference>
<feature type="compositionally biased region" description="Pro residues" evidence="2">
    <location>
        <begin position="298"/>
        <end position="308"/>
    </location>
</feature>
<feature type="compositionally biased region" description="Basic and acidic residues" evidence="2">
    <location>
        <begin position="502"/>
        <end position="516"/>
    </location>
</feature>
<dbReference type="PANTHER" id="PTHR16195:SF16">
    <property type="entry name" value="ZINC FINGER CCHC DOMAIN-CONTAINING PROTEIN 14"/>
    <property type="match status" value="1"/>
</dbReference>
<evidence type="ECO:0000256" key="1">
    <source>
        <dbReference type="PROSITE-ProRule" id="PRU00047"/>
    </source>
</evidence>
<dbReference type="PROSITE" id="PS50158">
    <property type="entry name" value="ZF_CCHC"/>
    <property type="match status" value="1"/>
</dbReference>
<dbReference type="InterPro" id="IPR042344">
    <property type="entry name" value="ZCCHC14"/>
</dbReference>
<feature type="region of interest" description="Disordered" evidence="2">
    <location>
        <begin position="667"/>
        <end position="699"/>
    </location>
</feature>
<dbReference type="Pfam" id="PF26034">
    <property type="entry name" value="PHAT_SMAUG"/>
    <property type="match status" value="1"/>
</dbReference>
<sequence length="752" mass="80509">MVCKKDVVNWFKNSKSYKRIDVMCTLLNLCVPIELRFLGTCLEHLGKRDFHELRSSENEANNSSELSSSLEGQCIASQHFRTKLAIYISVLHSCNYASSGAVFKILTKTEDLSPILKNSSDETALDDLLLLYTLALNHPAFSFEQKLTLEKISSQLVEEERRLSRKSSSQGPYTQDVEKTVVPPMQAYHPACISLEDGHLISVATSPQIGSMPPVPHHPGDPGVGVHDGGGALRLTYPPPQTQLILNTGTWTMVGPPGGGNGGGTAQTDSPLASRTSSPCSRPGSPQPVPSPASRSKFPPPRVPPPPLSAGAVASDAALRETIGKELPKYVTSLQSYSSEQLIRFTDEELREIGLTPPAIGQLRSILAPKQHAMTNGIGPQPQHIIEVISPQGPIPKKKDQEPEVTLPCVITSAIDSPWVMRRYPMEGLAVYPAPPFMCHQPPHHTTCYSCYPIPGGRKALPLHYMAAGPPPSSMPPHYPPVNNVMLAEGLRSLRIGSSVPPEDHTSSDTGSDHSPPDTPAPPVQGTGGMPVSAGEMQNDERLDERRGSSRRGGMSRSRANPPGVQSAPRGRGANSVHRRRDMGGISNGNSSTSSNASGSNGGGGNGGGGGEPPGPVPPGSYFGYMTAPYIRPPYPAYHHHPAAYVRHGPYPTAYHNGTELVYHQYPPPGTPGAGPPPQPPPGTFIPGPPPPAVPQYSQPPIMKQVSCYNCGSQSHQAVDCPDPTIEEVTKQGQYRIDFASTPYPKQSEADK</sequence>
<organism evidence="4">
    <name type="scientific">Lygus hesperus</name>
    <name type="common">Western plant bug</name>
    <dbReference type="NCBI Taxonomy" id="30085"/>
    <lineage>
        <taxon>Eukaryota</taxon>
        <taxon>Metazoa</taxon>
        <taxon>Ecdysozoa</taxon>
        <taxon>Arthropoda</taxon>
        <taxon>Hexapoda</taxon>
        <taxon>Insecta</taxon>
        <taxon>Pterygota</taxon>
        <taxon>Neoptera</taxon>
        <taxon>Paraneoptera</taxon>
        <taxon>Hemiptera</taxon>
        <taxon>Heteroptera</taxon>
        <taxon>Panheteroptera</taxon>
        <taxon>Cimicomorpha</taxon>
        <taxon>Miridae</taxon>
        <taxon>Mirini</taxon>
        <taxon>Lygus</taxon>
    </lineage>
</organism>
<dbReference type="SMART" id="SM00343">
    <property type="entry name" value="ZnF_C2HC"/>
    <property type="match status" value="1"/>
</dbReference>
<reference evidence="4" key="2">
    <citation type="submission" date="2014-07" db="EMBL/GenBank/DDBJ databases">
        <authorList>
            <person name="Hull J."/>
        </authorList>
    </citation>
    <scope>NUCLEOTIDE SEQUENCE</scope>
</reference>
<name>A0A0A9XWH4_LYGHE</name>
<gene>
    <name evidence="4" type="primary">Zcchc2_1</name>
    <name evidence="4" type="ORF">CM83_58235</name>
</gene>
<evidence type="ECO:0000259" key="3">
    <source>
        <dbReference type="PROSITE" id="PS50158"/>
    </source>
</evidence>
<reference evidence="4" key="1">
    <citation type="journal article" date="2014" name="PLoS ONE">
        <title>Transcriptome-Based Identification of ABC Transporters in the Western Tarnished Plant Bug Lygus hesperus.</title>
        <authorList>
            <person name="Hull J.J."/>
            <person name="Chaney K."/>
            <person name="Geib S.M."/>
            <person name="Fabrick J.A."/>
            <person name="Brent C.S."/>
            <person name="Walsh D."/>
            <person name="Lavine L.C."/>
        </authorList>
    </citation>
    <scope>NUCLEOTIDE SEQUENCE</scope>
</reference>
<feature type="region of interest" description="Disordered" evidence="2">
    <location>
        <begin position="496"/>
        <end position="616"/>
    </location>
</feature>
<feature type="compositionally biased region" description="Low complexity" evidence="2">
    <location>
        <begin position="584"/>
        <end position="599"/>
    </location>
</feature>
<keyword evidence="1" id="KW-0862">Zinc</keyword>
<dbReference type="GO" id="GO:0003676">
    <property type="term" value="F:nucleic acid binding"/>
    <property type="evidence" value="ECO:0007669"/>
    <property type="project" value="InterPro"/>
</dbReference>
<feature type="region of interest" description="Disordered" evidence="2">
    <location>
        <begin position="250"/>
        <end position="313"/>
    </location>
</feature>
<dbReference type="InterPro" id="IPR057327">
    <property type="entry name" value="Vts1_dom"/>
</dbReference>
<keyword evidence="1" id="KW-0479">Metal-binding</keyword>
<proteinExistence type="predicted"/>
<evidence type="ECO:0000256" key="2">
    <source>
        <dbReference type="SAM" id="MobiDB-lite"/>
    </source>
</evidence>
<feature type="compositionally biased region" description="Pro residues" evidence="2">
    <location>
        <begin position="667"/>
        <end position="694"/>
    </location>
</feature>